<keyword evidence="2" id="KW-0812">Transmembrane</keyword>
<feature type="transmembrane region" description="Helical" evidence="2">
    <location>
        <begin position="689"/>
        <end position="708"/>
    </location>
</feature>
<keyword evidence="2" id="KW-1133">Transmembrane helix</keyword>
<reference evidence="5" key="1">
    <citation type="journal article" date="2019" name="Int. J. Syst. Evol. Microbiol.">
        <title>The Global Catalogue of Microorganisms (GCM) 10K type strain sequencing project: providing services to taxonomists for standard genome sequencing and annotation.</title>
        <authorList>
            <consortium name="The Broad Institute Genomics Platform"/>
            <consortium name="The Broad Institute Genome Sequencing Center for Infectious Disease"/>
            <person name="Wu L."/>
            <person name="Ma J."/>
        </authorList>
    </citation>
    <scope>NUCLEOTIDE SEQUENCE [LARGE SCALE GENOMIC DNA]</scope>
    <source>
        <strain evidence="5">CGMCC 1.10363</strain>
    </source>
</reference>
<feature type="compositionally biased region" description="Low complexity" evidence="1">
    <location>
        <begin position="319"/>
        <end position="337"/>
    </location>
</feature>
<protein>
    <submittedName>
        <fullName evidence="4">DUF6049 family protein</fullName>
    </submittedName>
</protein>
<evidence type="ECO:0000313" key="4">
    <source>
        <dbReference type="EMBL" id="MFC4243962.1"/>
    </source>
</evidence>
<feature type="chain" id="PRO_5046477578" evidence="3">
    <location>
        <begin position="27"/>
        <end position="740"/>
    </location>
</feature>
<evidence type="ECO:0000256" key="2">
    <source>
        <dbReference type="SAM" id="Phobius"/>
    </source>
</evidence>
<comment type="caution">
    <text evidence="4">The sequence shown here is derived from an EMBL/GenBank/DDBJ whole genome shotgun (WGS) entry which is preliminary data.</text>
</comment>
<feature type="signal peptide" evidence="3">
    <location>
        <begin position="1"/>
        <end position="26"/>
    </location>
</feature>
<feature type="region of interest" description="Disordered" evidence="1">
    <location>
        <begin position="719"/>
        <end position="740"/>
    </location>
</feature>
<keyword evidence="3" id="KW-0732">Signal</keyword>
<evidence type="ECO:0000256" key="1">
    <source>
        <dbReference type="SAM" id="MobiDB-lite"/>
    </source>
</evidence>
<dbReference type="EMBL" id="JBHSCN010000005">
    <property type="protein sequence ID" value="MFC4243962.1"/>
    <property type="molecule type" value="Genomic_DNA"/>
</dbReference>
<gene>
    <name evidence="4" type="ORF">ACFOYW_11295</name>
</gene>
<dbReference type="Proteomes" id="UP001595900">
    <property type="component" value="Unassembled WGS sequence"/>
</dbReference>
<keyword evidence="5" id="KW-1185">Reference proteome</keyword>
<feature type="region of interest" description="Disordered" evidence="1">
    <location>
        <begin position="310"/>
        <end position="337"/>
    </location>
</feature>
<organism evidence="4 5">
    <name type="scientific">Gryllotalpicola reticulitermitis</name>
    <dbReference type="NCBI Taxonomy" id="1184153"/>
    <lineage>
        <taxon>Bacteria</taxon>
        <taxon>Bacillati</taxon>
        <taxon>Actinomycetota</taxon>
        <taxon>Actinomycetes</taxon>
        <taxon>Micrococcales</taxon>
        <taxon>Microbacteriaceae</taxon>
        <taxon>Gryllotalpicola</taxon>
    </lineage>
</organism>
<dbReference type="InterPro" id="IPR046112">
    <property type="entry name" value="DUF6049"/>
</dbReference>
<evidence type="ECO:0000313" key="5">
    <source>
        <dbReference type="Proteomes" id="UP001595900"/>
    </source>
</evidence>
<evidence type="ECO:0000256" key="3">
    <source>
        <dbReference type="SAM" id="SignalP"/>
    </source>
</evidence>
<name>A0ABV8Q7H7_9MICO</name>
<dbReference type="RefSeq" id="WP_390229034.1">
    <property type="nucleotide sequence ID" value="NZ_JBHSCN010000005.1"/>
</dbReference>
<proteinExistence type="predicted"/>
<sequence>MRRRTLLTSLIVAATVLPVVTMTAEAQPSHAAQRTTIASPASAATSAAPTAAATSPTVQVYAAGDGIVSEGSDLALSIVITNPSDAAVAGGKVTAAVTDRPIATTAALSDFEESPKTAATRTLGSDETAGIAAGATAVVGTITVPKASVRLPASTPGVFGLTATVTTTSGSIITGVGTLVVAGTHPATVGVAAVMPITTPPSTNGLISAQDLASDTGPNGVLSKELEVARRNPGLTLGIDPMILASVRVLGQAAPASAQAWLLALDELPNPTFPLQYGDADPGLQIQTGLAKPLGPLDFTYAMSASNLATPPTIGEPDGASPAQAATPTPSPTSGPQLLSLAALTAWPYSLGGIAWPAPSSVRAADLAAFSRAGLPTTIVSGGNTNAASLAGTPDAALSVNGGTALVTDDAVSSAMIAVATASGAAASGIANAQLNAQLALAAQNAQNGGVIMVSLGRIWPTDTTRTSSAIAAALDSRFSRESTVRDALTAPPTAGLKLVDKTNPAERVKTAGALLDLAGETRAGGAEPPTSIAAFSTALTTPVLLTGDIRARVLDLLSVGWGDSSDWAAAASKQIASMNSTLSAVQIASPGSIRQASHQALIPITVINKLAQPVDVVLRATPSSARLDVASDTEKTIPAGSSTKVLVPVKAQLSNGTVWLSLQLYSTAGVRIGDPEGASIVVHADWEGIGALIFGLVVLAFFGFGLVRTIQRRRRERAQSGADTVSAAPLPGGGAERGE</sequence>
<accession>A0ABV8Q7H7</accession>
<dbReference type="Pfam" id="PF19516">
    <property type="entry name" value="DUF6049"/>
    <property type="match status" value="1"/>
</dbReference>
<keyword evidence="2" id="KW-0472">Membrane</keyword>